<evidence type="ECO:0000256" key="2">
    <source>
        <dbReference type="ARBA" id="ARBA00022448"/>
    </source>
</evidence>
<dbReference type="PROSITE" id="PS52016">
    <property type="entry name" value="TONB_DEPENDENT_REC_3"/>
    <property type="match status" value="1"/>
</dbReference>
<name>A0A395LKD5_9SPHN</name>
<keyword evidence="5 9" id="KW-0798">TonB box</keyword>
<dbReference type="AlphaFoldDB" id="A0A395LKD5"/>
<dbReference type="InterPro" id="IPR010104">
    <property type="entry name" value="TonB_rcpt_bac"/>
</dbReference>
<dbReference type="GO" id="GO:0009279">
    <property type="term" value="C:cell outer membrane"/>
    <property type="evidence" value="ECO:0007669"/>
    <property type="project" value="UniProtKB-SubCell"/>
</dbReference>
<feature type="signal peptide" evidence="10">
    <location>
        <begin position="1"/>
        <end position="25"/>
    </location>
</feature>
<dbReference type="PANTHER" id="PTHR40980">
    <property type="entry name" value="PLUG DOMAIN-CONTAINING PROTEIN"/>
    <property type="match status" value="1"/>
</dbReference>
<evidence type="ECO:0000256" key="3">
    <source>
        <dbReference type="ARBA" id="ARBA00022452"/>
    </source>
</evidence>
<keyword evidence="13" id="KW-0675">Receptor</keyword>
<dbReference type="InterPro" id="IPR000531">
    <property type="entry name" value="Beta-barrel_TonB"/>
</dbReference>
<dbReference type="EMBL" id="QRBB01000001">
    <property type="protein sequence ID" value="RDS77402.1"/>
    <property type="molecule type" value="Genomic_DNA"/>
</dbReference>
<dbReference type="InterPro" id="IPR037066">
    <property type="entry name" value="Plug_dom_sf"/>
</dbReference>
<dbReference type="SUPFAM" id="SSF56935">
    <property type="entry name" value="Porins"/>
    <property type="match status" value="1"/>
</dbReference>
<evidence type="ECO:0000256" key="6">
    <source>
        <dbReference type="ARBA" id="ARBA00023136"/>
    </source>
</evidence>
<evidence type="ECO:0000256" key="4">
    <source>
        <dbReference type="ARBA" id="ARBA00022692"/>
    </source>
</evidence>
<evidence type="ECO:0000313" key="13">
    <source>
        <dbReference type="EMBL" id="RDS77402.1"/>
    </source>
</evidence>
<dbReference type="InterPro" id="IPR012910">
    <property type="entry name" value="Plug_dom"/>
</dbReference>
<dbReference type="Pfam" id="PF13620">
    <property type="entry name" value="CarboxypepD_reg"/>
    <property type="match status" value="1"/>
</dbReference>
<gene>
    <name evidence="13" type="ORF">DL238_07120</name>
</gene>
<dbReference type="Gene3D" id="2.170.130.10">
    <property type="entry name" value="TonB-dependent receptor, plug domain"/>
    <property type="match status" value="1"/>
</dbReference>
<dbReference type="Pfam" id="PF00593">
    <property type="entry name" value="TonB_dep_Rec_b-barrel"/>
    <property type="match status" value="1"/>
</dbReference>
<evidence type="ECO:0000256" key="10">
    <source>
        <dbReference type="SAM" id="SignalP"/>
    </source>
</evidence>
<reference evidence="13 14" key="1">
    <citation type="submission" date="2018-07" db="EMBL/GenBank/DDBJ databases">
        <title>Erythrobacter nanhaiensis sp. nov., a novel member of the genus Erythrobacter isolated from the South China Sea.</title>
        <authorList>
            <person name="Chen X."/>
            <person name="Liu J."/>
        </authorList>
    </citation>
    <scope>NUCLEOTIDE SEQUENCE [LARGE SCALE GENOMIC DNA]</scope>
    <source>
        <strain evidence="13 14">S-5</strain>
    </source>
</reference>
<dbReference type="InterPro" id="IPR036942">
    <property type="entry name" value="Beta-barrel_TonB_sf"/>
</dbReference>
<keyword evidence="14" id="KW-1185">Reference proteome</keyword>
<keyword evidence="2 8" id="KW-0813">Transport</keyword>
<comment type="caution">
    <text evidence="13">The sequence shown here is derived from an EMBL/GenBank/DDBJ whole genome shotgun (WGS) entry which is preliminary data.</text>
</comment>
<keyword evidence="4 8" id="KW-0812">Transmembrane</keyword>
<comment type="subcellular location">
    <subcellularLocation>
        <location evidence="1 8">Cell outer membrane</location>
        <topology evidence="1 8">Multi-pass membrane protein</topology>
    </subcellularLocation>
</comment>
<feature type="chain" id="PRO_5017263870" evidence="10">
    <location>
        <begin position="26"/>
        <end position="943"/>
    </location>
</feature>
<dbReference type="OrthoDB" id="5476657at2"/>
<dbReference type="Proteomes" id="UP000254101">
    <property type="component" value="Unassembled WGS sequence"/>
</dbReference>
<organism evidence="13 14">
    <name type="scientific">Alteriqipengyuania lutimaris</name>
    <dbReference type="NCBI Taxonomy" id="1538146"/>
    <lineage>
        <taxon>Bacteria</taxon>
        <taxon>Pseudomonadati</taxon>
        <taxon>Pseudomonadota</taxon>
        <taxon>Alphaproteobacteria</taxon>
        <taxon>Sphingomonadales</taxon>
        <taxon>Erythrobacteraceae</taxon>
        <taxon>Alteriqipengyuania</taxon>
    </lineage>
</organism>
<dbReference type="Pfam" id="PF07715">
    <property type="entry name" value="Plug"/>
    <property type="match status" value="1"/>
</dbReference>
<proteinExistence type="inferred from homology"/>
<protein>
    <submittedName>
        <fullName evidence="13">TonB-dependent receptor</fullName>
    </submittedName>
</protein>
<evidence type="ECO:0000256" key="9">
    <source>
        <dbReference type="RuleBase" id="RU003357"/>
    </source>
</evidence>
<keyword evidence="3 8" id="KW-1134">Transmembrane beta strand</keyword>
<dbReference type="PANTHER" id="PTHR40980:SF4">
    <property type="entry name" value="TONB-DEPENDENT RECEPTOR-LIKE BETA-BARREL DOMAIN-CONTAINING PROTEIN"/>
    <property type="match status" value="1"/>
</dbReference>
<dbReference type="Gene3D" id="2.60.40.1120">
    <property type="entry name" value="Carboxypeptidase-like, regulatory domain"/>
    <property type="match status" value="1"/>
</dbReference>
<keyword evidence="10" id="KW-0732">Signal</keyword>
<accession>A0A395LKD5</accession>
<evidence type="ECO:0000313" key="14">
    <source>
        <dbReference type="Proteomes" id="UP000254101"/>
    </source>
</evidence>
<dbReference type="Gene3D" id="2.40.170.20">
    <property type="entry name" value="TonB-dependent receptor, beta-barrel domain"/>
    <property type="match status" value="1"/>
</dbReference>
<sequence length="943" mass="104624">MKTIRLTSRVGLFALAVGIATPAIAGEIGGMVVDATETASLRAAELRIEELDRRATTERDGSYLFQDVPAGTYTVVAQYIGADPVSQTVTVPATGRVQSNFALGSETGSILVIGQAANQASALARKKNADGVSDVLTRDAIGQFPDQNVAESLRRLPGINVLNDQGEGRFVAVRGLDPNLNATSVNGVRIPSPESDIRAVALDVVSNEIIESIEVKKSLTPDMDADTIGASIEIETTSAFDRQDDLLVVKLGGSYNDLADQLTPDISGDFAVRLSDNFGITGGASFYNRQFETDNVEADDWQDDDGVPYAETVEYRDYDVERERFSATLGFDARLGETTELYLKGVYSRFDDQESRRRLIFDLGDSNVSASGTTATFDDIGAEATVERDVKDRFERQEIRTVVFGGESQFGNLRADYSLSWAKSSEREDNSLDPAVFAQDFEDSGFEVAFDYSDERIPQFNVTGNNADFVDPELYGLDEIELTALSDAEDEEFTGRFDLGYDIFTNGGTFSVEAGFKGRWREKRFNGEIEFYESDAYTLADVVGFPQTYRLADISPVPNYSGARGIFESQRENFELQEIDSLVDSNNEDFVVDEDILAGYLLGRWESDTLLAIAGVRYERTDNELAGNRVAVFEGGQTLPDGTVADDDTVLVTPQAFERDYEQWLPSFNLRFQPSDPLVLRLAGYRSLVRPTLELLAPRVEIDEDDEAVIGNPDLFPFKAWNLDASAEYYFSSNGAITLAAFYKDIEDYIVPLVIDTPGTLQGVDFEEAEYAINGESAEVFGVEVGFYQQLDFLPGLLSGFLVQANYTYTDASGEVIDGDVSDIANVTNFREIPLPATSKHTFNGVLGYEKGPVSLRLSGTYRDDYLDEVNADGPEFDRYVDSHFQLDFSARLRASENIQLYYEWVNINDAEYFAYNRLADRQNIYQYEEYSWTMKFGARVTF</sequence>
<evidence type="ECO:0000256" key="7">
    <source>
        <dbReference type="ARBA" id="ARBA00023237"/>
    </source>
</evidence>
<dbReference type="InterPro" id="IPR039426">
    <property type="entry name" value="TonB-dep_rcpt-like"/>
</dbReference>
<dbReference type="GO" id="GO:0030246">
    <property type="term" value="F:carbohydrate binding"/>
    <property type="evidence" value="ECO:0007669"/>
    <property type="project" value="InterPro"/>
</dbReference>
<keyword evidence="6 8" id="KW-0472">Membrane</keyword>
<comment type="similarity">
    <text evidence="8 9">Belongs to the TonB-dependent receptor family.</text>
</comment>
<evidence type="ECO:0000256" key="1">
    <source>
        <dbReference type="ARBA" id="ARBA00004571"/>
    </source>
</evidence>
<dbReference type="InterPro" id="IPR013784">
    <property type="entry name" value="Carb-bd-like_fold"/>
</dbReference>
<evidence type="ECO:0000256" key="5">
    <source>
        <dbReference type="ARBA" id="ARBA00023077"/>
    </source>
</evidence>
<evidence type="ECO:0000256" key="8">
    <source>
        <dbReference type="PROSITE-ProRule" id="PRU01360"/>
    </source>
</evidence>
<dbReference type="RefSeq" id="WP_115491620.1">
    <property type="nucleotide sequence ID" value="NZ_JACHWW010000001.1"/>
</dbReference>
<feature type="domain" description="TonB-dependent receptor-like beta-barrel" evidence="11">
    <location>
        <begin position="439"/>
        <end position="903"/>
    </location>
</feature>
<dbReference type="NCBIfam" id="TIGR01782">
    <property type="entry name" value="TonB-Xanth-Caul"/>
    <property type="match status" value="1"/>
</dbReference>
<dbReference type="SUPFAM" id="SSF49452">
    <property type="entry name" value="Starch-binding domain-like"/>
    <property type="match status" value="1"/>
</dbReference>
<feature type="domain" description="TonB-dependent receptor plug" evidence="12">
    <location>
        <begin position="126"/>
        <end position="229"/>
    </location>
</feature>
<evidence type="ECO:0000259" key="12">
    <source>
        <dbReference type="Pfam" id="PF07715"/>
    </source>
</evidence>
<keyword evidence="7 8" id="KW-0998">Cell outer membrane</keyword>
<evidence type="ECO:0000259" key="11">
    <source>
        <dbReference type="Pfam" id="PF00593"/>
    </source>
</evidence>